<keyword evidence="3" id="KW-1185">Reference proteome</keyword>
<evidence type="ECO:0000313" key="3">
    <source>
        <dbReference type="Proteomes" id="UP000324222"/>
    </source>
</evidence>
<feature type="region of interest" description="Disordered" evidence="1">
    <location>
        <begin position="72"/>
        <end position="127"/>
    </location>
</feature>
<feature type="compositionally biased region" description="Pro residues" evidence="1">
    <location>
        <begin position="95"/>
        <end position="118"/>
    </location>
</feature>
<dbReference type="EMBL" id="VSRR010000072">
    <property type="protein sequence ID" value="MPC09490.1"/>
    <property type="molecule type" value="Genomic_DNA"/>
</dbReference>
<gene>
    <name evidence="2" type="ORF">E2C01_002103</name>
</gene>
<reference evidence="2 3" key="1">
    <citation type="submission" date="2019-05" db="EMBL/GenBank/DDBJ databases">
        <title>Another draft genome of Portunus trituberculatus and its Hox gene families provides insights of decapod evolution.</title>
        <authorList>
            <person name="Jeong J.-H."/>
            <person name="Song I."/>
            <person name="Kim S."/>
            <person name="Choi T."/>
            <person name="Kim D."/>
            <person name="Ryu S."/>
            <person name="Kim W."/>
        </authorList>
    </citation>
    <scope>NUCLEOTIDE SEQUENCE [LARGE SCALE GENOMIC DNA]</scope>
    <source>
        <tissue evidence="2">Muscle</tissue>
    </source>
</reference>
<sequence length="166" mass="17747">MTILPLMGKGASERNTATSSRGPECPVGRGVTTGFSRGSLPLAEGVGGGSEACKCQRGSVCWYQNKGDRFSRVTNHRSSAQYRRPWGWSPRGPASLPPPPLPPLNARPAPPSNTPPIREPPRVPTRNEHTLTRPFLIPGHSQNKGYVATHATFVDTLKILAMAGSG</sequence>
<protein>
    <submittedName>
        <fullName evidence="2">Uncharacterized protein</fullName>
    </submittedName>
</protein>
<feature type="compositionally biased region" description="Polar residues" evidence="1">
    <location>
        <begin position="72"/>
        <end position="81"/>
    </location>
</feature>
<accession>A0A5B7CJH7</accession>
<name>A0A5B7CJH7_PORTR</name>
<dbReference type="AlphaFoldDB" id="A0A5B7CJH7"/>
<comment type="caution">
    <text evidence="2">The sequence shown here is derived from an EMBL/GenBank/DDBJ whole genome shotgun (WGS) entry which is preliminary data.</text>
</comment>
<proteinExistence type="predicted"/>
<organism evidence="2 3">
    <name type="scientific">Portunus trituberculatus</name>
    <name type="common">Swimming crab</name>
    <name type="synonym">Neptunus trituberculatus</name>
    <dbReference type="NCBI Taxonomy" id="210409"/>
    <lineage>
        <taxon>Eukaryota</taxon>
        <taxon>Metazoa</taxon>
        <taxon>Ecdysozoa</taxon>
        <taxon>Arthropoda</taxon>
        <taxon>Crustacea</taxon>
        <taxon>Multicrustacea</taxon>
        <taxon>Malacostraca</taxon>
        <taxon>Eumalacostraca</taxon>
        <taxon>Eucarida</taxon>
        <taxon>Decapoda</taxon>
        <taxon>Pleocyemata</taxon>
        <taxon>Brachyura</taxon>
        <taxon>Eubrachyura</taxon>
        <taxon>Portunoidea</taxon>
        <taxon>Portunidae</taxon>
        <taxon>Portuninae</taxon>
        <taxon>Portunus</taxon>
    </lineage>
</organism>
<evidence type="ECO:0000313" key="2">
    <source>
        <dbReference type="EMBL" id="MPC09490.1"/>
    </source>
</evidence>
<dbReference type="Proteomes" id="UP000324222">
    <property type="component" value="Unassembled WGS sequence"/>
</dbReference>
<feature type="region of interest" description="Disordered" evidence="1">
    <location>
        <begin position="1"/>
        <end position="32"/>
    </location>
</feature>
<evidence type="ECO:0000256" key="1">
    <source>
        <dbReference type="SAM" id="MobiDB-lite"/>
    </source>
</evidence>